<keyword evidence="1" id="KW-1133">Transmembrane helix</keyword>
<organism evidence="2 3">
    <name type="scientific">Tenacibaculum aiptasiae</name>
    <dbReference type="NCBI Taxonomy" id="426481"/>
    <lineage>
        <taxon>Bacteria</taxon>
        <taxon>Pseudomonadati</taxon>
        <taxon>Bacteroidota</taxon>
        <taxon>Flavobacteriia</taxon>
        <taxon>Flavobacteriales</taxon>
        <taxon>Flavobacteriaceae</taxon>
        <taxon>Tenacibaculum</taxon>
    </lineage>
</organism>
<protein>
    <submittedName>
        <fullName evidence="2">Uncharacterized protein</fullName>
    </submittedName>
</protein>
<feature type="transmembrane region" description="Helical" evidence="1">
    <location>
        <begin position="80"/>
        <end position="103"/>
    </location>
</feature>
<reference evidence="2 3" key="1">
    <citation type="submission" date="2019-09" db="EMBL/GenBank/DDBJ databases">
        <authorList>
            <person name="Cao W.R."/>
        </authorList>
    </citation>
    <scope>NUCLEOTIDE SEQUENCE [LARGE SCALE GENOMIC DNA]</scope>
    <source>
        <strain evidence="3">a4</strain>
    </source>
</reference>
<comment type="caution">
    <text evidence="2">The sequence shown here is derived from an EMBL/GenBank/DDBJ whole genome shotgun (WGS) entry which is preliminary data.</text>
</comment>
<evidence type="ECO:0000313" key="2">
    <source>
        <dbReference type="EMBL" id="KAB1158403.1"/>
    </source>
</evidence>
<keyword evidence="3" id="KW-1185">Reference proteome</keyword>
<name>A0A7J5ALK2_9FLAO</name>
<gene>
    <name evidence="2" type="ORF">F7018_09510</name>
</gene>
<dbReference type="OrthoDB" id="1272872at2"/>
<proteinExistence type="predicted"/>
<feature type="transmembrane region" description="Helical" evidence="1">
    <location>
        <begin position="115"/>
        <end position="136"/>
    </location>
</feature>
<evidence type="ECO:0000256" key="1">
    <source>
        <dbReference type="SAM" id="Phobius"/>
    </source>
</evidence>
<accession>A0A7J5ALK2</accession>
<sequence length="141" mass="16208">MNNKFKYFFISISFTLFICSLTQECYTVKLNNKLYNHSGALLFFLGWLNIGLKTFIWLANPLHIISNYYLVTSQKKKLPLLLSLFALILSLLFTKAEVSYAYFGGSQGDIVNTLSGYWLWVSSITITVLYTIILNIKSIKH</sequence>
<keyword evidence="1" id="KW-0812">Transmembrane</keyword>
<evidence type="ECO:0000313" key="3">
    <source>
        <dbReference type="Proteomes" id="UP000467305"/>
    </source>
</evidence>
<dbReference type="EMBL" id="WAAU01000013">
    <property type="protein sequence ID" value="KAB1158403.1"/>
    <property type="molecule type" value="Genomic_DNA"/>
</dbReference>
<keyword evidence="1" id="KW-0472">Membrane</keyword>
<dbReference type="AlphaFoldDB" id="A0A7J5ALK2"/>
<feature type="transmembrane region" description="Helical" evidence="1">
    <location>
        <begin position="38"/>
        <end position="59"/>
    </location>
</feature>
<dbReference type="RefSeq" id="WP_150899827.1">
    <property type="nucleotide sequence ID" value="NZ_WAAU01000013.1"/>
</dbReference>
<dbReference type="Proteomes" id="UP000467305">
    <property type="component" value="Unassembled WGS sequence"/>
</dbReference>